<evidence type="ECO:0000313" key="3">
    <source>
        <dbReference type="EMBL" id="AEG01750.1"/>
    </source>
</evidence>
<evidence type="ECO:0008006" key="5">
    <source>
        <dbReference type="Google" id="ProtNLM"/>
    </source>
</evidence>
<dbReference type="STRING" id="857087.Metme_3379"/>
<protein>
    <recommendedName>
        <fullName evidence="5">Secreted protein</fullName>
    </recommendedName>
</protein>
<keyword evidence="1" id="KW-0472">Membrane</keyword>
<feature type="transmembrane region" description="Helical" evidence="1">
    <location>
        <begin position="210"/>
        <end position="229"/>
    </location>
</feature>
<evidence type="ECO:0000313" key="4">
    <source>
        <dbReference type="Proteomes" id="UP000008888"/>
    </source>
</evidence>
<evidence type="ECO:0000256" key="2">
    <source>
        <dbReference type="SAM" id="SignalP"/>
    </source>
</evidence>
<dbReference type="eggNOG" id="ENOG5032XTY">
    <property type="taxonomic scope" value="Bacteria"/>
</dbReference>
<accession>G0A6C2</accession>
<evidence type="ECO:0000256" key="1">
    <source>
        <dbReference type="SAM" id="Phobius"/>
    </source>
</evidence>
<dbReference type="EMBL" id="CP002738">
    <property type="protein sequence ID" value="AEG01750.1"/>
    <property type="molecule type" value="Genomic_DNA"/>
</dbReference>
<feature type="signal peptide" evidence="2">
    <location>
        <begin position="1"/>
        <end position="25"/>
    </location>
</feature>
<sequence length="236" mass="24661">MNINTLVRLVSAAVFSSLFTTPVLAAVVAPGASAFLPGTSLSGTPALNGSVVYANSLAYDLDPSIAFFVGHGEVTNQVIRSNLADSLVFALQLLGPINITADDVLIDSISLNGYAGWQTDIHYRSDAAGDRGPTFVERSADGDNLLLTFGFPLFLGNLTLETHEESFPIEILTNADAYDTNGRATIRGRTVAGNAPLQVSIGGLAVPTAVPLPTSFSLFLAGIGVLLGLTRNQQKP</sequence>
<dbReference type="AlphaFoldDB" id="G0A6C2"/>
<keyword evidence="1" id="KW-0812">Transmembrane</keyword>
<feature type="chain" id="PRO_5003396593" description="Secreted protein" evidence="2">
    <location>
        <begin position="26"/>
        <end position="236"/>
    </location>
</feature>
<reference evidence="4" key="3">
    <citation type="submission" date="2011-05" db="EMBL/GenBank/DDBJ databases">
        <title>Complete sequence of Methylomonas methanica MC09.</title>
        <authorList>
            <consortium name="US DOE Joint Genome Institute"/>
            <person name="Lucas S."/>
            <person name="Han J."/>
            <person name="Lapidus A."/>
            <person name="Cheng J.-F."/>
            <person name="Goodwin L."/>
            <person name="Pitluck S."/>
            <person name="Peters L."/>
            <person name="Mikhailova N."/>
            <person name="Teshima H."/>
            <person name="Han C."/>
            <person name="Tapia R."/>
            <person name="Land M."/>
            <person name="Hauser L."/>
            <person name="Kyrpides N."/>
            <person name="Ivanova N."/>
            <person name="Pagani I."/>
            <person name="Stein L."/>
            <person name="Woyke T."/>
        </authorList>
    </citation>
    <scope>NUCLEOTIDE SEQUENCE [LARGE SCALE GENOMIC DNA]</scope>
    <source>
        <strain evidence="4">MC09</strain>
    </source>
</reference>
<dbReference type="KEGG" id="mmt:Metme_3379"/>
<keyword evidence="2" id="KW-0732">Signal</keyword>
<dbReference type="Proteomes" id="UP000008888">
    <property type="component" value="Chromosome"/>
</dbReference>
<proteinExistence type="predicted"/>
<dbReference type="RefSeq" id="WP_013819977.1">
    <property type="nucleotide sequence ID" value="NC_015572.1"/>
</dbReference>
<dbReference type="HOGENOM" id="CLU_1174320_0_0_6"/>
<reference key="2">
    <citation type="submission" date="2011-05" db="EMBL/GenBank/DDBJ databases">
        <title>Complete genome sequence of the aerobic marine methanotroph Methylomonas methanica MC09.</title>
        <authorList>
            <person name="Boden R."/>
            <person name="Cunliffe M."/>
            <person name="Scanlan J."/>
            <person name="Moussard H."/>
            <person name="Kits K.D."/>
            <person name="Klotz M."/>
            <person name="Jetten M."/>
            <person name="Vuilleumier S."/>
            <person name="Han J."/>
            <person name="Peters L."/>
            <person name="Mikhailova N."/>
            <person name="Teshima H."/>
            <person name="Tapia R."/>
            <person name="Kyrpides N."/>
            <person name="Ivanova N."/>
            <person name="Pagani I."/>
            <person name="Cheng J.-F."/>
            <person name="Goodwin L."/>
            <person name="Han C."/>
            <person name="Hauser L."/>
            <person name="Land M."/>
            <person name="Lapidus A."/>
            <person name="Lucas S."/>
            <person name="Pitluck S."/>
            <person name="Woyke T."/>
            <person name="Stein L.Y."/>
            <person name="Murrell C."/>
        </authorList>
    </citation>
    <scope>NUCLEOTIDE SEQUENCE</scope>
    <source>
        <strain>MC09</strain>
    </source>
</reference>
<keyword evidence="1" id="KW-1133">Transmembrane helix</keyword>
<keyword evidence="4" id="KW-1185">Reference proteome</keyword>
<dbReference type="OrthoDB" id="7056989at2"/>
<gene>
    <name evidence="3" type="ordered locus">Metme_3379</name>
</gene>
<name>G0A6C2_METMM</name>
<reference evidence="3 4" key="1">
    <citation type="journal article" date="2011" name="J. Bacteriol.">
        <title>Complete Genome Sequence of the Aerobic Marine Methanotroph Methylomonas methanica MC09.</title>
        <authorList>
            <person name="Boden R."/>
            <person name="Cunliffe M."/>
            <person name="Scanlan J."/>
            <person name="Moussard H."/>
            <person name="Kits K.D."/>
            <person name="Klotz M.G."/>
            <person name="Jetten M.S."/>
            <person name="Vuilleumier S."/>
            <person name="Han J."/>
            <person name="Peters L."/>
            <person name="Mikhailova N."/>
            <person name="Teshima H."/>
            <person name="Tapia R."/>
            <person name="Kyrpides N."/>
            <person name="Ivanova N."/>
            <person name="Pagani I."/>
            <person name="Cheng J.F."/>
            <person name="Goodwin L."/>
            <person name="Han C."/>
            <person name="Hauser L."/>
            <person name="Land M.L."/>
            <person name="Lapidus A."/>
            <person name="Lucas S."/>
            <person name="Pitluck S."/>
            <person name="Woyke T."/>
            <person name="Stein L."/>
            <person name="Murrell J.C."/>
        </authorList>
    </citation>
    <scope>NUCLEOTIDE SEQUENCE [LARGE SCALE GENOMIC DNA]</scope>
    <source>
        <strain evidence="3 4">MC09</strain>
    </source>
</reference>
<organism evidence="3 4">
    <name type="scientific">Methylomonas methanica (strain DSM 25384 / MC09)</name>
    <dbReference type="NCBI Taxonomy" id="857087"/>
    <lineage>
        <taxon>Bacteria</taxon>
        <taxon>Pseudomonadati</taxon>
        <taxon>Pseudomonadota</taxon>
        <taxon>Gammaproteobacteria</taxon>
        <taxon>Methylococcales</taxon>
        <taxon>Methylococcaceae</taxon>
        <taxon>Methylomonas</taxon>
    </lineage>
</organism>